<protein>
    <submittedName>
        <fullName evidence="1">Uncharacterized protein</fullName>
    </submittedName>
</protein>
<dbReference type="Proteomes" id="UP000264840">
    <property type="component" value="Unplaced"/>
</dbReference>
<dbReference type="AlphaFoldDB" id="A0A3Q2WT45"/>
<accession>A0A3Q2WT45</accession>
<evidence type="ECO:0000313" key="1">
    <source>
        <dbReference type="Ensembl" id="ENSHBUP00000029964.1"/>
    </source>
</evidence>
<dbReference type="Ensembl" id="ENSHBUT00000032763.1">
    <property type="protein sequence ID" value="ENSHBUP00000029964.1"/>
    <property type="gene ID" value="ENSHBUG00000014708.1"/>
</dbReference>
<keyword evidence="2" id="KW-1185">Reference proteome</keyword>
<reference evidence="1" key="2">
    <citation type="submission" date="2025-09" db="UniProtKB">
        <authorList>
            <consortium name="Ensembl"/>
        </authorList>
    </citation>
    <scope>IDENTIFICATION</scope>
</reference>
<reference evidence="1" key="1">
    <citation type="submission" date="2025-08" db="UniProtKB">
        <authorList>
            <consortium name="Ensembl"/>
        </authorList>
    </citation>
    <scope>IDENTIFICATION</scope>
</reference>
<proteinExistence type="predicted"/>
<name>A0A3Q2WT45_HAPBU</name>
<organism evidence="1 2">
    <name type="scientific">Haplochromis burtoni</name>
    <name type="common">Burton's mouthbrooder</name>
    <name type="synonym">Chromis burtoni</name>
    <dbReference type="NCBI Taxonomy" id="8153"/>
    <lineage>
        <taxon>Eukaryota</taxon>
        <taxon>Metazoa</taxon>
        <taxon>Chordata</taxon>
        <taxon>Craniata</taxon>
        <taxon>Vertebrata</taxon>
        <taxon>Euteleostomi</taxon>
        <taxon>Actinopterygii</taxon>
        <taxon>Neopterygii</taxon>
        <taxon>Teleostei</taxon>
        <taxon>Neoteleostei</taxon>
        <taxon>Acanthomorphata</taxon>
        <taxon>Ovalentaria</taxon>
        <taxon>Cichlomorphae</taxon>
        <taxon>Cichliformes</taxon>
        <taxon>Cichlidae</taxon>
        <taxon>African cichlids</taxon>
        <taxon>Pseudocrenilabrinae</taxon>
        <taxon>Haplochromini</taxon>
        <taxon>Haplochromis</taxon>
    </lineage>
</organism>
<evidence type="ECO:0000313" key="2">
    <source>
        <dbReference type="Proteomes" id="UP000264840"/>
    </source>
</evidence>
<sequence length="65" mass="7330">MVTAGRKRPLTDCLYCFCTLHNRFSLCHQCLGLLTLCVSLFKRSLATVEKLATCDHTCQLLRPGK</sequence>